<dbReference type="Gene3D" id="1.10.472.80">
    <property type="entry name" value="Ypt/Rab-GAP domain of gyp1p, domain 3"/>
    <property type="match status" value="1"/>
</dbReference>
<feature type="region of interest" description="Disordered" evidence="3">
    <location>
        <begin position="1"/>
        <end position="20"/>
    </location>
</feature>
<keyword evidence="1" id="KW-0343">GTPase activation</keyword>
<sequence>MADRASVDSTESASTSDEYEIVPTNSLNKCDGRPELKIGGDGDLEHMQKCLGEILNEENESQPINKTMADKDTNNDTTHLTKIPEPVLDDISKIQKGTMFHGISYLGSASITHPKDKIEILRIMAILNGEHVADQDMKISVSIPISSDGAVILFDGTSNTIIARYEIERIMFYANGVSGTKEASCFAFSWAHGDPKENALFQCHVFRCSIPEAVNRVSNCFVKAFQKESKSTVSSILPQLDSNVTLDMQNKNGSTEIFIFEVSMEIKEDDGKGGFISVPRDRNFLKLRANVEKQVCLTIHQVVSGTQQRILQLERCFGVLVCPGRNVKKSDMQLLDMVSMGTDLSDTDGCNTIYLITGHWDPSDKVFEPLNSETQCSYITVAVDLVMRKIEEPVRLCIETPIKVYAANERFWVFGRRQVTHQFYLNLQQINSENVDIAYKLLNIDSSGEMDKSRLNMTLNNLANFIKTQSVNSIELSSPKDDDLSDNDEPLVSGTGDVSKECNEVELESWKDVLLKWATCKSPPARQLAILVKEGIPEALRGEVWFRLAKADLDPKLMDTYRILITKDCDCGGTIQRDIHRTFPAHDFFKEAGGIGQDNLFHLTKAYAVYDTEVGYCQGLTFLAATLLLHMPEEQAFCVLLKLMYDYGLREFYKDGFETVYLKLYQLNKLMEEQIPQLFNHFNANGIEAHMYASQWFLTLFTARFPLFFVFRIMDVVLLQGLDTLFQVAIALLQYCKKDLLLLDFENILKYFRVTMPKKVRNEEVARHLIKNACVVKLKKIKKYEHQFLTLKEAQENAENFTSELDQVKMTLKQTEEEKSRLEEELTRVKNILKKEITKADTEINRDQTIIKEYKQICQRLDAEQASMRAVIKLLKNTLSECTRCRSFIESPLLNNDNMLSQSGTTADSVTEENKLSKRITELEIELAQTKLALVESECRNQDLGHRLGVTFSELQASKNTLPPWLQKTLTSIKEVTTNKTNEQLRMIVNRRDSAPNTRSYEL</sequence>
<name>A0A5E4N7Y9_9HEMI</name>
<dbReference type="SUPFAM" id="SSF47923">
    <property type="entry name" value="Ypt/Rab-GAP domain of gyp1p"/>
    <property type="match status" value="2"/>
</dbReference>
<dbReference type="Gene3D" id="2.30.29.30">
    <property type="entry name" value="Pleckstrin-homology domain (PH domain)/Phosphotyrosine-binding domain (PTB)"/>
    <property type="match status" value="1"/>
</dbReference>
<evidence type="ECO:0000313" key="6">
    <source>
        <dbReference type="EMBL" id="VVC40872.1"/>
    </source>
</evidence>
<evidence type="ECO:0000313" key="7">
    <source>
        <dbReference type="Proteomes" id="UP000325440"/>
    </source>
</evidence>
<dbReference type="InterPro" id="IPR022164">
    <property type="entry name" value="Kinesin-like"/>
</dbReference>
<dbReference type="GO" id="GO:0005096">
    <property type="term" value="F:GTPase activator activity"/>
    <property type="evidence" value="ECO:0007669"/>
    <property type="project" value="UniProtKB-KW"/>
</dbReference>
<keyword evidence="7" id="KW-1185">Reference proteome</keyword>
<feature type="coiled-coil region" evidence="2">
    <location>
        <begin position="913"/>
        <end position="940"/>
    </location>
</feature>
<protein>
    <submittedName>
        <fullName evidence="6">Rab-GTPase-TBC domain,Kinesin-like,PH domain-like,PTB/PI domain</fullName>
    </submittedName>
</protein>
<dbReference type="FunFam" id="1.10.8.270:FF:000001">
    <property type="entry name" value="TBC1 domain family member 1"/>
    <property type="match status" value="1"/>
</dbReference>
<feature type="compositionally biased region" description="Polar residues" evidence="3">
    <location>
        <begin position="7"/>
        <end position="16"/>
    </location>
</feature>
<dbReference type="GO" id="GO:0031267">
    <property type="term" value="F:small GTPase binding"/>
    <property type="evidence" value="ECO:0007669"/>
    <property type="project" value="TreeGrafter"/>
</dbReference>
<evidence type="ECO:0000259" key="5">
    <source>
        <dbReference type="PROSITE" id="PS50086"/>
    </source>
</evidence>
<evidence type="ECO:0000256" key="3">
    <source>
        <dbReference type="SAM" id="MobiDB-lite"/>
    </source>
</evidence>
<feature type="region of interest" description="Disordered" evidence="3">
    <location>
        <begin position="476"/>
        <end position="495"/>
    </location>
</feature>
<evidence type="ECO:0000259" key="4">
    <source>
        <dbReference type="PROSITE" id="PS01179"/>
    </source>
</evidence>
<dbReference type="InterPro" id="IPR011993">
    <property type="entry name" value="PH-like_dom_sf"/>
</dbReference>
<evidence type="ECO:0000256" key="1">
    <source>
        <dbReference type="ARBA" id="ARBA00022468"/>
    </source>
</evidence>
<dbReference type="EMBL" id="CABPRJ010001908">
    <property type="protein sequence ID" value="VVC40872.1"/>
    <property type="molecule type" value="Genomic_DNA"/>
</dbReference>
<evidence type="ECO:0000256" key="2">
    <source>
        <dbReference type="SAM" id="Coils"/>
    </source>
</evidence>
<feature type="coiled-coil region" evidence="2">
    <location>
        <begin position="791"/>
        <end position="839"/>
    </location>
</feature>
<feature type="domain" description="Rab-GAP TBC" evidence="5">
    <location>
        <begin position="535"/>
        <end position="721"/>
    </location>
</feature>
<reference evidence="6 7" key="1">
    <citation type="submission" date="2019-08" db="EMBL/GenBank/DDBJ databases">
        <authorList>
            <person name="Alioto T."/>
            <person name="Alioto T."/>
            <person name="Gomez Garrido J."/>
        </authorList>
    </citation>
    <scope>NUCLEOTIDE SEQUENCE [LARGE SCALE GENOMIC DNA]</scope>
</reference>
<feature type="domain" description="PID" evidence="4">
    <location>
        <begin position="105"/>
        <end position="208"/>
    </location>
</feature>
<dbReference type="Pfam" id="PF00566">
    <property type="entry name" value="RabGAP-TBC"/>
    <property type="match status" value="1"/>
</dbReference>
<dbReference type="SUPFAM" id="SSF50729">
    <property type="entry name" value="PH domain-like"/>
    <property type="match status" value="1"/>
</dbReference>
<dbReference type="FunFam" id="1.10.472.80:FF:000027">
    <property type="entry name" value="GTPase activating protein (Evi5)"/>
    <property type="match status" value="1"/>
</dbReference>
<proteinExistence type="predicted"/>
<dbReference type="InterPro" id="IPR006020">
    <property type="entry name" value="PTB/PI_dom"/>
</dbReference>
<dbReference type="CDD" id="cd01211">
    <property type="entry name" value="PTB_Rab6GAP"/>
    <property type="match status" value="1"/>
</dbReference>
<dbReference type="Proteomes" id="UP000325440">
    <property type="component" value="Unassembled WGS sequence"/>
</dbReference>
<dbReference type="InterPro" id="IPR035969">
    <property type="entry name" value="Rab-GAP_TBC_sf"/>
</dbReference>
<dbReference type="SMART" id="SM00164">
    <property type="entry name" value="TBC"/>
    <property type="match status" value="1"/>
</dbReference>
<dbReference type="AlphaFoldDB" id="A0A5E4N7Y9"/>
<keyword evidence="2" id="KW-0175">Coiled coil</keyword>
<organism evidence="6 7">
    <name type="scientific">Cinara cedri</name>
    <dbReference type="NCBI Taxonomy" id="506608"/>
    <lineage>
        <taxon>Eukaryota</taxon>
        <taxon>Metazoa</taxon>
        <taxon>Ecdysozoa</taxon>
        <taxon>Arthropoda</taxon>
        <taxon>Hexapoda</taxon>
        <taxon>Insecta</taxon>
        <taxon>Pterygota</taxon>
        <taxon>Neoptera</taxon>
        <taxon>Paraneoptera</taxon>
        <taxon>Hemiptera</taxon>
        <taxon>Sternorrhyncha</taxon>
        <taxon>Aphidomorpha</taxon>
        <taxon>Aphidoidea</taxon>
        <taxon>Aphididae</taxon>
        <taxon>Lachninae</taxon>
        <taxon>Cinara</taxon>
    </lineage>
</organism>
<dbReference type="PANTHER" id="PTHR47219">
    <property type="entry name" value="RAB GTPASE-ACTIVATING PROTEIN 1-LIKE"/>
    <property type="match status" value="1"/>
</dbReference>
<dbReference type="Pfam" id="PF00640">
    <property type="entry name" value="PID"/>
    <property type="match status" value="1"/>
</dbReference>
<dbReference type="PROSITE" id="PS01179">
    <property type="entry name" value="PID"/>
    <property type="match status" value="1"/>
</dbReference>
<dbReference type="PROSITE" id="PS50086">
    <property type="entry name" value="TBC_RABGAP"/>
    <property type="match status" value="1"/>
</dbReference>
<dbReference type="Gene3D" id="1.10.8.270">
    <property type="entry name" value="putative rabgap domain of human tbc1 domain family member 14 like domains"/>
    <property type="match status" value="1"/>
</dbReference>
<gene>
    <name evidence="6" type="ORF">CINCED_3A013247</name>
</gene>
<dbReference type="InterPro" id="IPR000195">
    <property type="entry name" value="Rab-GAP-TBC_dom"/>
</dbReference>
<dbReference type="Gene3D" id="1.10.10.750">
    <property type="entry name" value="Ypt/Rab-GAP domain of gyp1p, domain 1"/>
    <property type="match status" value="1"/>
</dbReference>
<accession>A0A5E4N7Y9</accession>
<dbReference type="PANTHER" id="PTHR47219:SF9">
    <property type="entry name" value="GTPASE ACTIVATING PROTEIN AND CENTROSOME-ASSOCIATED, ISOFORM B"/>
    <property type="match status" value="1"/>
</dbReference>
<dbReference type="SMART" id="SM00462">
    <property type="entry name" value="PTB"/>
    <property type="match status" value="1"/>
</dbReference>
<dbReference type="OrthoDB" id="295078at2759"/>
<dbReference type="InterPro" id="IPR050302">
    <property type="entry name" value="Rab_GAP_TBC_domain"/>
</dbReference>
<dbReference type="Pfam" id="PF12473">
    <property type="entry name" value="DUF3694"/>
    <property type="match status" value="1"/>
</dbReference>